<accession>A0A1Z5K370</accession>
<protein>
    <submittedName>
        <fullName evidence="3">Uncharacterized protein</fullName>
    </submittedName>
</protein>
<dbReference type="AlphaFoldDB" id="A0A1Z5K370"/>
<feature type="region of interest" description="Disordered" evidence="1">
    <location>
        <begin position="115"/>
        <end position="139"/>
    </location>
</feature>
<keyword evidence="4" id="KW-1185">Reference proteome</keyword>
<evidence type="ECO:0000313" key="4">
    <source>
        <dbReference type="Proteomes" id="UP000198406"/>
    </source>
</evidence>
<evidence type="ECO:0000313" key="3">
    <source>
        <dbReference type="EMBL" id="GAX20636.1"/>
    </source>
</evidence>
<sequence length="385" mass="42784">MKIALFLSVLTGLLSLIQARLQATVREQAEEMAAKLGGKKKQLGWHAPIRVSFKMEHFKSFQEPDEFNKKVAAGAFNRAFEQVFEGMSTDWGFIDSLVEVPEDPTFLGRVNYHKNKKNQSKNNNHKPSNNNNNSNPGIKNTWTIPYGTYTTDAWCRLCPPDLLSSGKNGESFSNFLKDQAKWDEAAKLFCAELKGTGIENFEDIKNCAFTVSYLGANELEMMESSVSTEVMSSLEVSGSTKSIITAFNIRSSASFNMDVLEKSFAVAYNNVFEDYGYVVEGVQLLRQVIASQNAESSTAVLVHDNNIALSADRGALVTTRFWVNIDWKCQNCNARDLLPGVLLQNMPEIGRHNILESYLCNNLRDFGDASLADVTGCGIVFPEGM</sequence>
<dbReference type="InParanoid" id="A0A1Z5K370"/>
<feature type="signal peptide" evidence="2">
    <location>
        <begin position="1"/>
        <end position="19"/>
    </location>
</feature>
<organism evidence="3 4">
    <name type="scientific">Fistulifera solaris</name>
    <name type="common">Oleaginous diatom</name>
    <dbReference type="NCBI Taxonomy" id="1519565"/>
    <lineage>
        <taxon>Eukaryota</taxon>
        <taxon>Sar</taxon>
        <taxon>Stramenopiles</taxon>
        <taxon>Ochrophyta</taxon>
        <taxon>Bacillariophyta</taxon>
        <taxon>Bacillariophyceae</taxon>
        <taxon>Bacillariophycidae</taxon>
        <taxon>Naviculales</taxon>
        <taxon>Naviculaceae</taxon>
        <taxon>Fistulifera</taxon>
    </lineage>
</organism>
<keyword evidence="2" id="KW-0732">Signal</keyword>
<evidence type="ECO:0000256" key="1">
    <source>
        <dbReference type="SAM" id="MobiDB-lite"/>
    </source>
</evidence>
<feature type="compositionally biased region" description="Low complexity" evidence="1">
    <location>
        <begin position="120"/>
        <end position="139"/>
    </location>
</feature>
<reference evidence="3 4" key="1">
    <citation type="journal article" date="2015" name="Plant Cell">
        <title>Oil accumulation by the oleaginous diatom Fistulifera solaris as revealed by the genome and transcriptome.</title>
        <authorList>
            <person name="Tanaka T."/>
            <person name="Maeda Y."/>
            <person name="Veluchamy A."/>
            <person name="Tanaka M."/>
            <person name="Abida H."/>
            <person name="Marechal E."/>
            <person name="Bowler C."/>
            <person name="Muto M."/>
            <person name="Sunaga Y."/>
            <person name="Tanaka M."/>
            <person name="Yoshino T."/>
            <person name="Taniguchi T."/>
            <person name="Fukuda Y."/>
            <person name="Nemoto M."/>
            <person name="Matsumoto M."/>
            <person name="Wong P.S."/>
            <person name="Aburatani S."/>
            <person name="Fujibuchi W."/>
        </authorList>
    </citation>
    <scope>NUCLEOTIDE SEQUENCE [LARGE SCALE GENOMIC DNA]</scope>
    <source>
        <strain evidence="3 4">JPCC DA0580</strain>
    </source>
</reference>
<proteinExistence type="predicted"/>
<name>A0A1Z5K370_FISSO</name>
<comment type="caution">
    <text evidence="3">The sequence shown here is derived from an EMBL/GenBank/DDBJ whole genome shotgun (WGS) entry which is preliminary data.</text>
</comment>
<dbReference type="EMBL" id="BDSP01000151">
    <property type="protein sequence ID" value="GAX20636.1"/>
    <property type="molecule type" value="Genomic_DNA"/>
</dbReference>
<evidence type="ECO:0000256" key="2">
    <source>
        <dbReference type="SAM" id="SignalP"/>
    </source>
</evidence>
<feature type="chain" id="PRO_5012645046" evidence="2">
    <location>
        <begin position="20"/>
        <end position="385"/>
    </location>
</feature>
<dbReference type="Proteomes" id="UP000198406">
    <property type="component" value="Unassembled WGS sequence"/>
</dbReference>
<gene>
    <name evidence="3" type="ORF">FisN_32Hh018</name>
</gene>